<dbReference type="InterPro" id="IPR013057">
    <property type="entry name" value="AA_transpt_TM"/>
</dbReference>
<keyword evidence="7" id="KW-1185">Reference proteome</keyword>
<keyword evidence="3 5" id="KW-1133">Transmembrane helix</keyword>
<evidence type="ECO:0000256" key="3">
    <source>
        <dbReference type="ARBA" id="ARBA00022989"/>
    </source>
</evidence>
<dbReference type="Pfam" id="PF01490">
    <property type="entry name" value="Aa_trans"/>
    <property type="match status" value="1"/>
</dbReference>
<feature type="transmembrane region" description="Helical" evidence="5">
    <location>
        <begin position="42"/>
        <end position="63"/>
    </location>
</feature>
<dbReference type="AlphaFoldDB" id="A0A914C2Y1"/>
<protein>
    <submittedName>
        <fullName evidence="8">Amino acid transporter transmembrane domain-containing protein</fullName>
    </submittedName>
</protein>
<evidence type="ECO:0000256" key="2">
    <source>
        <dbReference type="ARBA" id="ARBA00022692"/>
    </source>
</evidence>
<name>A0A914C2Y1_9BILA</name>
<dbReference type="Proteomes" id="UP000887540">
    <property type="component" value="Unplaced"/>
</dbReference>
<evidence type="ECO:0000313" key="8">
    <source>
        <dbReference type="WBParaSite" id="ACRNAN_Path_167.g598.t1"/>
    </source>
</evidence>
<evidence type="ECO:0000256" key="1">
    <source>
        <dbReference type="ARBA" id="ARBA00004370"/>
    </source>
</evidence>
<evidence type="ECO:0000256" key="5">
    <source>
        <dbReference type="SAM" id="Phobius"/>
    </source>
</evidence>
<keyword evidence="4 5" id="KW-0472">Membrane</keyword>
<sequence>MEKENFTKKSGYHWFIAGFMLVGDIVGGGVIALPTAIVQAGIIPGLIFIIIMTAVCIYTSYLLGECWKLAEGH</sequence>
<feature type="transmembrane region" description="Helical" evidence="5">
    <location>
        <begin position="12"/>
        <end position="36"/>
    </location>
</feature>
<organism evidence="7 8">
    <name type="scientific">Acrobeloides nanus</name>
    <dbReference type="NCBI Taxonomy" id="290746"/>
    <lineage>
        <taxon>Eukaryota</taxon>
        <taxon>Metazoa</taxon>
        <taxon>Ecdysozoa</taxon>
        <taxon>Nematoda</taxon>
        <taxon>Chromadorea</taxon>
        <taxon>Rhabditida</taxon>
        <taxon>Tylenchina</taxon>
        <taxon>Cephalobomorpha</taxon>
        <taxon>Cephaloboidea</taxon>
        <taxon>Cephalobidae</taxon>
        <taxon>Acrobeloides</taxon>
    </lineage>
</organism>
<evidence type="ECO:0000259" key="6">
    <source>
        <dbReference type="Pfam" id="PF01490"/>
    </source>
</evidence>
<evidence type="ECO:0000256" key="4">
    <source>
        <dbReference type="ARBA" id="ARBA00023136"/>
    </source>
</evidence>
<reference evidence="8" key="1">
    <citation type="submission" date="2022-11" db="UniProtKB">
        <authorList>
            <consortium name="WormBaseParasite"/>
        </authorList>
    </citation>
    <scope>IDENTIFICATION</scope>
</reference>
<dbReference type="WBParaSite" id="ACRNAN_Path_167.g598.t1">
    <property type="protein sequence ID" value="ACRNAN_Path_167.g598.t1"/>
    <property type="gene ID" value="ACRNAN_Path_167.g598"/>
</dbReference>
<accession>A0A914C2Y1</accession>
<evidence type="ECO:0000313" key="7">
    <source>
        <dbReference type="Proteomes" id="UP000887540"/>
    </source>
</evidence>
<feature type="domain" description="Amino acid transporter transmembrane" evidence="6">
    <location>
        <begin position="13"/>
        <end position="69"/>
    </location>
</feature>
<proteinExistence type="predicted"/>
<keyword evidence="2 5" id="KW-0812">Transmembrane</keyword>
<dbReference type="GO" id="GO:0016020">
    <property type="term" value="C:membrane"/>
    <property type="evidence" value="ECO:0007669"/>
    <property type="project" value="UniProtKB-SubCell"/>
</dbReference>
<comment type="subcellular location">
    <subcellularLocation>
        <location evidence="1">Membrane</location>
    </subcellularLocation>
</comment>